<accession>A0AAD6KPC6</accession>
<proteinExistence type="predicted"/>
<comment type="caution">
    <text evidence="2">The sequence shown here is derived from an EMBL/GenBank/DDBJ whole genome shotgun (WGS) entry which is preliminary data.</text>
</comment>
<gene>
    <name evidence="2" type="ORF">OIU84_022600</name>
</gene>
<evidence type="ECO:0000313" key="3">
    <source>
        <dbReference type="Proteomes" id="UP001162972"/>
    </source>
</evidence>
<dbReference type="AlphaFoldDB" id="A0AAD6KPC6"/>
<dbReference type="EMBL" id="JAPFFJ010000005">
    <property type="protein sequence ID" value="KAJ6427036.1"/>
    <property type="molecule type" value="Genomic_DNA"/>
</dbReference>
<keyword evidence="3" id="KW-1185">Reference proteome</keyword>
<keyword evidence="1" id="KW-1133">Transmembrane helix</keyword>
<name>A0AAD6KPC6_9ROSI</name>
<reference evidence="2 3" key="1">
    <citation type="journal article" date="2023" name="Int. J. Mol. Sci.">
        <title>De Novo Assembly and Annotation of 11 Diverse Shrub Willow (Salix) Genomes Reveals Novel Gene Organization in Sex-Linked Regions.</title>
        <authorList>
            <person name="Hyden B."/>
            <person name="Feng K."/>
            <person name="Yates T.B."/>
            <person name="Jawdy S."/>
            <person name="Cereghino C."/>
            <person name="Smart L.B."/>
            <person name="Muchero W."/>
        </authorList>
    </citation>
    <scope>NUCLEOTIDE SEQUENCE [LARGE SCALE GENOMIC DNA]</scope>
    <source>
        <tissue evidence="2">Shoot tip</tissue>
    </source>
</reference>
<protein>
    <submittedName>
        <fullName evidence="2">Uncharacterized protein</fullName>
    </submittedName>
</protein>
<evidence type="ECO:0000313" key="2">
    <source>
        <dbReference type="EMBL" id="KAJ6427036.1"/>
    </source>
</evidence>
<sequence length="156" mass="17245">MISQRQGSRSSDTGQNPARVTLSAVADTDPNSKTVTFLGGCRGTSTAPFILWISEGGVVSGFMELEADFDSGLELLLNHERRPMFWLFKLFVWGFATLFLDKMFFLSGSVPSLQNYEDDLLLFLIKTTGHRLCSYSAACKNHFFAGVKKQKTGSGK</sequence>
<keyword evidence="1" id="KW-0472">Membrane</keyword>
<keyword evidence="1" id="KW-0812">Transmembrane</keyword>
<feature type="non-terminal residue" evidence="2">
    <location>
        <position position="156"/>
    </location>
</feature>
<dbReference type="Proteomes" id="UP001162972">
    <property type="component" value="Chromosome 1"/>
</dbReference>
<organism evidence="2 3">
    <name type="scientific">Salix udensis</name>
    <dbReference type="NCBI Taxonomy" id="889485"/>
    <lineage>
        <taxon>Eukaryota</taxon>
        <taxon>Viridiplantae</taxon>
        <taxon>Streptophyta</taxon>
        <taxon>Embryophyta</taxon>
        <taxon>Tracheophyta</taxon>
        <taxon>Spermatophyta</taxon>
        <taxon>Magnoliopsida</taxon>
        <taxon>eudicotyledons</taxon>
        <taxon>Gunneridae</taxon>
        <taxon>Pentapetalae</taxon>
        <taxon>rosids</taxon>
        <taxon>fabids</taxon>
        <taxon>Malpighiales</taxon>
        <taxon>Salicaceae</taxon>
        <taxon>Saliceae</taxon>
        <taxon>Salix</taxon>
    </lineage>
</organism>
<evidence type="ECO:0000256" key="1">
    <source>
        <dbReference type="SAM" id="Phobius"/>
    </source>
</evidence>
<feature type="transmembrane region" description="Helical" evidence="1">
    <location>
        <begin position="86"/>
        <end position="106"/>
    </location>
</feature>